<evidence type="ECO:0000256" key="24">
    <source>
        <dbReference type="SAM" id="Phobius"/>
    </source>
</evidence>
<dbReference type="GO" id="GO:0004605">
    <property type="term" value="F:phosphatidate cytidylyltransferase activity"/>
    <property type="evidence" value="ECO:0007669"/>
    <property type="project" value="UniProtKB-EC"/>
</dbReference>
<keyword evidence="8" id="KW-1003">Cell membrane</keyword>
<evidence type="ECO:0000256" key="8">
    <source>
        <dbReference type="ARBA" id="ARBA00022475"/>
    </source>
</evidence>
<evidence type="ECO:0000256" key="23">
    <source>
        <dbReference type="ARBA" id="ARBA00033406"/>
    </source>
</evidence>
<feature type="transmembrane region" description="Helical" evidence="24">
    <location>
        <begin position="112"/>
        <end position="133"/>
    </location>
</feature>
<dbReference type="Pfam" id="PF01148">
    <property type="entry name" value="CTP_transf_1"/>
    <property type="match status" value="1"/>
</dbReference>
<dbReference type="EMBL" id="DVMW01000041">
    <property type="protein sequence ID" value="HIU36406.1"/>
    <property type="molecule type" value="Genomic_DNA"/>
</dbReference>
<dbReference type="PANTHER" id="PTHR46382">
    <property type="entry name" value="PHOSPHATIDATE CYTIDYLYLTRANSFERASE"/>
    <property type="match status" value="1"/>
</dbReference>
<organism evidence="25 26">
    <name type="scientific">Candidatus Fimenecus excrementigallinarum</name>
    <dbReference type="NCBI Taxonomy" id="2840816"/>
    <lineage>
        <taxon>Bacteria</taxon>
        <taxon>Bacillati</taxon>
        <taxon>Bacillota</taxon>
        <taxon>Clostridia</taxon>
        <taxon>Candidatus Fimenecus</taxon>
    </lineage>
</organism>
<comment type="catalytic activity">
    <reaction evidence="1">
        <text>a 1,2-diacyl-sn-glycero-3-phosphate + CTP + H(+) = a CDP-1,2-diacyl-sn-glycerol + diphosphate</text>
        <dbReference type="Rhea" id="RHEA:16229"/>
        <dbReference type="ChEBI" id="CHEBI:15378"/>
        <dbReference type="ChEBI" id="CHEBI:33019"/>
        <dbReference type="ChEBI" id="CHEBI:37563"/>
        <dbReference type="ChEBI" id="CHEBI:58332"/>
        <dbReference type="ChEBI" id="CHEBI:58608"/>
        <dbReference type="EC" id="2.7.7.41"/>
    </reaction>
</comment>
<evidence type="ECO:0000256" key="3">
    <source>
        <dbReference type="ARBA" id="ARBA00005119"/>
    </source>
</evidence>
<feature type="transmembrane region" description="Helical" evidence="24">
    <location>
        <begin position="218"/>
        <end position="239"/>
    </location>
</feature>
<evidence type="ECO:0000256" key="15">
    <source>
        <dbReference type="ARBA" id="ARBA00023136"/>
    </source>
</evidence>
<reference evidence="25" key="2">
    <citation type="journal article" date="2021" name="PeerJ">
        <title>Extensive microbial diversity within the chicken gut microbiome revealed by metagenomics and culture.</title>
        <authorList>
            <person name="Gilroy R."/>
            <person name="Ravi A."/>
            <person name="Getino M."/>
            <person name="Pursley I."/>
            <person name="Horton D.L."/>
            <person name="Alikhan N.F."/>
            <person name="Baker D."/>
            <person name="Gharbi K."/>
            <person name="Hall N."/>
            <person name="Watson M."/>
            <person name="Adriaenssens E.M."/>
            <person name="Foster-Nyarko E."/>
            <person name="Jarju S."/>
            <person name="Secka A."/>
            <person name="Antonio M."/>
            <person name="Oren A."/>
            <person name="Chaudhuri R.R."/>
            <person name="La Ragione R."/>
            <person name="Hildebrand F."/>
            <person name="Pallen M.J."/>
        </authorList>
    </citation>
    <scope>NUCLEOTIDE SEQUENCE</scope>
    <source>
        <strain evidence="25">ChiGjej1B1-19959</strain>
    </source>
</reference>
<keyword evidence="10" id="KW-0808">Transferase</keyword>
<evidence type="ECO:0000256" key="17">
    <source>
        <dbReference type="ARBA" id="ARBA00023264"/>
    </source>
</evidence>
<evidence type="ECO:0000256" key="22">
    <source>
        <dbReference type="ARBA" id="ARBA00032743"/>
    </source>
</evidence>
<feature type="transmembrane region" description="Helical" evidence="24">
    <location>
        <begin position="145"/>
        <end position="166"/>
    </location>
</feature>
<feature type="transmembrane region" description="Helical" evidence="24">
    <location>
        <begin position="52"/>
        <end position="71"/>
    </location>
</feature>
<reference evidence="25" key="1">
    <citation type="submission" date="2020-10" db="EMBL/GenBank/DDBJ databases">
        <authorList>
            <person name="Gilroy R."/>
        </authorList>
    </citation>
    <scope>NUCLEOTIDE SEQUENCE</scope>
    <source>
        <strain evidence="25">ChiGjej1B1-19959</strain>
    </source>
</reference>
<protein>
    <recommendedName>
        <fullName evidence="7">Phosphatidate cytidylyltransferase</fullName>
        <ecNumber evidence="6">2.7.7.41</ecNumber>
    </recommendedName>
    <alternativeName>
        <fullName evidence="20">CDP-DAG synthase</fullName>
    </alternativeName>
    <alternativeName>
        <fullName evidence="22">CDP-DG synthase</fullName>
    </alternativeName>
    <alternativeName>
        <fullName evidence="18">CDP-diacylglycerol synthase</fullName>
    </alternativeName>
    <alternativeName>
        <fullName evidence="21">CDP-diglyceride pyrophosphorylase</fullName>
    </alternativeName>
    <alternativeName>
        <fullName evidence="23">CDP-diglyceride synthase</fullName>
    </alternativeName>
    <alternativeName>
        <fullName evidence="19">CTP:phosphatidate cytidylyltransferase</fullName>
    </alternativeName>
</protein>
<evidence type="ECO:0000256" key="7">
    <source>
        <dbReference type="ARBA" id="ARBA00019373"/>
    </source>
</evidence>
<feature type="transmembrane region" description="Helical" evidence="24">
    <location>
        <begin position="77"/>
        <end position="100"/>
    </location>
</feature>
<dbReference type="PANTHER" id="PTHR46382:SF1">
    <property type="entry name" value="PHOSPHATIDATE CYTIDYLYLTRANSFERASE"/>
    <property type="match status" value="1"/>
</dbReference>
<evidence type="ECO:0000256" key="16">
    <source>
        <dbReference type="ARBA" id="ARBA00023209"/>
    </source>
</evidence>
<dbReference type="Proteomes" id="UP000824071">
    <property type="component" value="Unassembled WGS sequence"/>
</dbReference>
<comment type="caution">
    <text evidence="25">The sequence shown here is derived from an EMBL/GenBank/DDBJ whole genome shotgun (WGS) entry which is preliminary data.</text>
</comment>
<keyword evidence="12" id="KW-0548">Nucleotidyltransferase</keyword>
<evidence type="ECO:0000256" key="20">
    <source>
        <dbReference type="ARBA" id="ARBA00032253"/>
    </source>
</evidence>
<feature type="transmembrane region" description="Helical" evidence="24">
    <location>
        <begin position="187"/>
        <end position="206"/>
    </location>
</feature>
<dbReference type="EC" id="2.7.7.41" evidence="6"/>
<evidence type="ECO:0000256" key="14">
    <source>
        <dbReference type="ARBA" id="ARBA00023098"/>
    </source>
</evidence>
<evidence type="ECO:0000313" key="26">
    <source>
        <dbReference type="Proteomes" id="UP000824071"/>
    </source>
</evidence>
<sequence length="287" mass="31048">MLKRIVVGVIAAALAITVIVFRDTPAMPIVLALLSCIATYEIEKCVRFQNKAIEAVSLVFSALVPLYYTYAPRLADAGVTLPVTALVALYTLALFILMLVNYEHTKFEDVAAVLVASIFVPWAFSTLSLLSNIDARFPAEFDGRHGLFFILFALFCALITDTFAYFTGKFLGRHKLTKISPKKTVEGAVGGVVGGVLSSVILFAVFDTYFFTVHSISYLEVVLLAAVLSVVGMCGDLTASVVKRNFGVKDFGKLFPGHGGVMDRCDSLLFVSSALYALILLTRTVSG</sequence>
<keyword evidence="11 24" id="KW-0812">Transmembrane</keyword>
<evidence type="ECO:0000256" key="1">
    <source>
        <dbReference type="ARBA" id="ARBA00001698"/>
    </source>
</evidence>
<evidence type="ECO:0000256" key="12">
    <source>
        <dbReference type="ARBA" id="ARBA00022695"/>
    </source>
</evidence>
<name>A0A9D1IGR5_9FIRM</name>
<dbReference type="GO" id="GO:0005886">
    <property type="term" value="C:plasma membrane"/>
    <property type="evidence" value="ECO:0007669"/>
    <property type="project" value="UniProtKB-SubCell"/>
</dbReference>
<evidence type="ECO:0000256" key="13">
    <source>
        <dbReference type="ARBA" id="ARBA00022989"/>
    </source>
</evidence>
<comment type="pathway">
    <text evidence="4">Lipid metabolism.</text>
</comment>
<gene>
    <name evidence="25" type="ORF">IAC53_07380</name>
</gene>
<evidence type="ECO:0000256" key="11">
    <source>
        <dbReference type="ARBA" id="ARBA00022692"/>
    </source>
</evidence>
<keyword evidence="15 24" id="KW-0472">Membrane</keyword>
<evidence type="ECO:0000256" key="6">
    <source>
        <dbReference type="ARBA" id="ARBA00012487"/>
    </source>
</evidence>
<dbReference type="AlphaFoldDB" id="A0A9D1IGR5"/>
<evidence type="ECO:0000256" key="19">
    <source>
        <dbReference type="ARBA" id="ARBA00031825"/>
    </source>
</evidence>
<evidence type="ECO:0000256" key="18">
    <source>
        <dbReference type="ARBA" id="ARBA00029893"/>
    </source>
</evidence>
<dbReference type="GO" id="GO:0016024">
    <property type="term" value="P:CDP-diacylglycerol biosynthetic process"/>
    <property type="evidence" value="ECO:0007669"/>
    <property type="project" value="TreeGrafter"/>
</dbReference>
<comment type="pathway">
    <text evidence="3">Phospholipid metabolism; CDP-diacylglycerol biosynthesis; CDP-diacylglycerol from sn-glycerol 3-phosphate: step 3/3.</text>
</comment>
<evidence type="ECO:0000256" key="10">
    <source>
        <dbReference type="ARBA" id="ARBA00022679"/>
    </source>
</evidence>
<evidence type="ECO:0000256" key="2">
    <source>
        <dbReference type="ARBA" id="ARBA00004651"/>
    </source>
</evidence>
<evidence type="ECO:0000256" key="5">
    <source>
        <dbReference type="ARBA" id="ARBA00010185"/>
    </source>
</evidence>
<accession>A0A9D1IGR5</accession>
<comment type="similarity">
    <text evidence="5">Belongs to the CDS family.</text>
</comment>
<evidence type="ECO:0000256" key="9">
    <source>
        <dbReference type="ARBA" id="ARBA00022516"/>
    </source>
</evidence>
<comment type="subcellular location">
    <subcellularLocation>
        <location evidence="2">Cell membrane</location>
        <topology evidence="2">Multi-pass membrane protein</topology>
    </subcellularLocation>
</comment>
<keyword evidence="9" id="KW-0444">Lipid biosynthesis</keyword>
<evidence type="ECO:0000256" key="4">
    <source>
        <dbReference type="ARBA" id="ARBA00005189"/>
    </source>
</evidence>
<keyword evidence="16" id="KW-0594">Phospholipid biosynthesis</keyword>
<keyword evidence="14" id="KW-0443">Lipid metabolism</keyword>
<evidence type="ECO:0000313" key="25">
    <source>
        <dbReference type="EMBL" id="HIU36406.1"/>
    </source>
</evidence>
<evidence type="ECO:0000256" key="21">
    <source>
        <dbReference type="ARBA" id="ARBA00032396"/>
    </source>
</evidence>
<keyword evidence="13 24" id="KW-1133">Transmembrane helix</keyword>
<keyword evidence="17" id="KW-1208">Phospholipid metabolism</keyword>
<feature type="transmembrane region" description="Helical" evidence="24">
    <location>
        <begin position="268"/>
        <end position="286"/>
    </location>
</feature>
<proteinExistence type="inferred from homology"/>